<evidence type="ECO:0008006" key="8">
    <source>
        <dbReference type="Google" id="ProtNLM"/>
    </source>
</evidence>
<organism evidence="6 7">
    <name type="scientific">Urochloa decumbens</name>
    <dbReference type="NCBI Taxonomy" id="240449"/>
    <lineage>
        <taxon>Eukaryota</taxon>
        <taxon>Viridiplantae</taxon>
        <taxon>Streptophyta</taxon>
        <taxon>Embryophyta</taxon>
        <taxon>Tracheophyta</taxon>
        <taxon>Spermatophyta</taxon>
        <taxon>Magnoliopsida</taxon>
        <taxon>Liliopsida</taxon>
        <taxon>Poales</taxon>
        <taxon>Poaceae</taxon>
        <taxon>PACMAD clade</taxon>
        <taxon>Panicoideae</taxon>
        <taxon>Panicodae</taxon>
        <taxon>Paniceae</taxon>
        <taxon>Melinidinae</taxon>
        <taxon>Urochloa</taxon>
    </lineage>
</organism>
<feature type="chain" id="PRO_5044747260" description="GDSL esterase/lipase" evidence="5">
    <location>
        <begin position="24"/>
        <end position="392"/>
    </location>
</feature>
<accession>A0ABC8WXC8</accession>
<dbReference type="PANTHER" id="PTHR22835">
    <property type="entry name" value="ZINC FINGER FYVE DOMAIN CONTAINING PROTEIN"/>
    <property type="match status" value="1"/>
</dbReference>
<evidence type="ECO:0000256" key="1">
    <source>
        <dbReference type="ARBA" id="ARBA00008668"/>
    </source>
</evidence>
<evidence type="ECO:0000256" key="2">
    <source>
        <dbReference type="ARBA" id="ARBA00022729"/>
    </source>
</evidence>
<dbReference type="PANTHER" id="PTHR22835:SF544">
    <property type="entry name" value="OS10G0393700 PROTEIN"/>
    <property type="match status" value="1"/>
</dbReference>
<dbReference type="AlphaFoldDB" id="A0ABC8WXC8"/>
<evidence type="ECO:0000256" key="4">
    <source>
        <dbReference type="ARBA" id="ARBA00023180"/>
    </source>
</evidence>
<keyword evidence="4" id="KW-0325">Glycoprotein</keyword>
<evidence type="ECO:0000256" key="5">
    <source>
        <dbReference type="SAM" id="SignalP"/>
    </source>
</evidence>
<dbReference type="GO" id="GO:0016787">
    <property type="term" value="F:hydrolase activity"/>
    <property type="evidence" value="ECO:0007669"/>
    <property type="project" value="UniProtKB-KW"/>
</dbReference>
<keyword evidence="2 5" id="KW-0732">Signal</keyword>
<reference evidence="7" key="1">
    <citation type="submission" date="2024-06" db="EMBL/GenBank/DDBJ databases">
        <authorList>
            <person name="Ryan C."/>
        </authorList>
    </citation>
    <scope>NUCLEOTIDE SEQUENCE [LARGE SCALE GENOMIC DNA]</scope>
</reference>
<dbReference type="Pfam" id="PF00657">
    <property type="entry name" value="Lipase_GDSL"/>
    <property type="match status" value="1"/>
</dbReference>
<gene>
    <name evidence="6" type="ORF">URODEC1_LOCUS18047</name>
</gene>
<reference evidence="6 7" key="2">
    <citation type="submission" date="2024-10" db="EMBL/GenBank/DDBJ databases">
        <authorList>
            <person name="Ryan C."/>
        </authorList>
    </citation>
    <scope>NUCLEOTIDE SEQUENCE [LARGE SCALE GENOMIC DNA]</scope>
</reference>
<sequence>MAPFRPAVAILFLLALLVAAGAAAHLPTAGCRRLARYARVLCFGDSLTDTGNAAIFPSTAGGPSTRPPYGETHFGRPTGRASDGRLVIDFLVEGLKVPQPTPYLAERTAADLLNGTNFAVGGATALDPAFLASRGVMSSVPVSLSNETTWFHNVLQLLGGSSSEHELRKITASSVFYVGEIGLNDYIYALIDQSVDVAASLVPHIIGAIRLALTEMVSAGARTLLVTGMLPLGCEPQLLAVFPGDDHDPATGCVARLNELAELHNRALERMLGELRRAHPGRLFLYADIYRHVIRAVASPGAYGFGGRPLAACCGGGGGKYNFDFAAFCGAPGTAACADPSEFVSWDGVHFTEAANRLIARAILRGLRRRRAIAATVCPPSARLASPLVTAE</sequence>
<keyword evidence="7" id="KW-1185">Reference proteome</keyword>
<dbReference type="SUPFAM" id="SSF52266">
    <property type="entry name" value="SGNH hydrolase"/>
    <property type="match status" value="1"/>
</dbReference>
<dbReference type="Gene3D" id="3.40.50.1110">
    <property type="entry name" value="SGNH hydrolase"/>
    <property type="match status" value="1"/>
</dbReference>
<comment type="similarity">
    <text evidence="1">Belongs to the 'GDSL' lipolytic enzyme family.</text>
</comment>
<dbReference type="EMBL" id="OZ075123">
    <property type="protein sequence ID" value="CAL4916514.1"/>
    <property type="molecule type" value="Genomic_DNA"/>
</dbReference>
<keyword evidence="3" id="KW-0378">Hydrolase</keyword>
<dbReference type="InterPro" id="IPR001087">
    <property type="entry name" value="GDSL"/>
</dbReference>
<proteinExistence type="inferred from homology"/>
<dbReference type="CDD" id="cd01837">
    <property type="entry name" value="SGNH_plant_lipase_like"/>
    <property type="match status" value="1"/>
</dbReference>
<feature type="signal peptide" evidence="5">
    <location>
        <begin position="1"/>
        <end position="23"/>
    </location>
</feature>
<dbReference type="Proteomes" id="UP001497457">
    <property type="component" value="Chromosome 13rd"/>
</dbReference>
<evidence type="ECO:0000313" key="6">
    <source>
        <dbReference type="EMBL" id="CAL4916514.1"/>
    </source>
</evidence>
<dbReference type="InterPro" id="IPR036514">
    <property type="entry name" value="SGNH_hydro_sf"/>
</dbReference>
<dbReference type="InterPro" id="IPR035669">
    <property type="entry name" value="SGNH_plant_lipase-like"/>
</dbReference>
<name>A0ABC8WXC8_9POAL</name>
<evidence type="ECO:0000313" key="7">
    <source>
        <dbReference type="Proteomes" id="UP001497457"/>
    </source>
</evidence>
<protein>
    <recommendedName>
        <fullName evidence="8">GDSL esterase/lipase</fullName>
    </recommendedName>
</protein>
<evidence type="ECO:0000256" key="3">
    <source>
        <dbReference type="ARBA" id="ARBA00022801"/>
    </source>
</evidence>